<keyword evidence="1" id="KW-0732">Signal</keyword>
<reference evidence="2 3" key="1">
    <citation type="submission" date="2024-08" db="EMBL/GenBank/DDBJ databases">
        <authorList>
            <person name="Lu H."/>
        </authorList>
    </citation>
    <scope>NUCLEOTIDE SEQUENCE [LARGE SCALE GENOMIC DNA]</scope>
    <source>
        <strain evidence="2 3">BYS87W</strain>
    </source>
</reference>
<proteinExistence type="predicted"/>
<organism evidence="2 3">
    <name type="scientific">Pelomonas baiyunensis</name>
    <dbReference type="NCBI Taxonomy" id="3299026"/>
    <lineage>
        <taxon>Bacteria</taxon>
        <taxon>Pseudomonadati</taxon>
        <taxon>Pseudomonadota</taxon>
        <taxon>Betaproteobacteria</taxon>
        <taxon>Burkholderiales</taxon>
        <taxon>Sphaerotilaceae</taxon>
        <taxon>Roseateles</taxon>
    </lineage>
</organism>
<gene>
    <name evidence="2" type="ORF">ACG01O_03780</name>
</gene>
<dbReference type="Proteomes" id="UP001606303">
    <property type="component" value="Unassembled WGS sequence"/>
</dbReference>
<dbReference type="RefSeq" id="WP_394381519.1">
    <property type="nucleotide sequence ID" value="NZ_JBIGIB010000001.1"/>
</dbReference>
<keyword evidence="3" id="KW-1185">Reference proteome</keyword>
<evidence type="ECO:0000313" key="3">
    <source>
        <dbReference type="Proteomes" id="UP001606303"/>
    </source>
</evidence>
<protein>
    <submittedName>
        <fullName evidence="2">DUF2987 domain-containing protein</fullName>
    </submittedName>
</protein>
<sequence>MPKPDPPCFSLYDSMFLPPSSRILSTTLCTALLAAPPAVAQEDSDTQVLPTVHTELKRDPTVLPYRRLNEVLTKLQVHGQNLFRMDFRVNTEKTKMPLGDVRMVVRTDDHDYPLRIDPMGLIQLPVLPEAEAASAEFATNAPKGQLSVRLSLELNTPADQLTMGKVREIVKVGRSVREDLLPWALRWLLPRVQGVRICSPAPGWQLEWTEAEQVVTVPLPVATDERDELDRKTAQPRPCALLTGQERWPDTARLLPSPATRLSVKL</sequence>
<dbReference type="InterPro" id="IPR021370">
    <property type="entry name" value="DUF2987"/>
</dbReference>
<feature type="signal peptide" evidence="1">
    <location>
        <begin position="1"/>
        <end position="40"/>
    </location>
</feature>
<accession>A0ABW7GUR4</accession>
<dbReference type="Pfam" id="PF11205">
    <property type="entry name" value="DUF2987"/>
    <property type="match status" value="1"/>
</dbReference>
<evidence type="ECO:0000313" key="2">
    <source>
        <dbReference type="EMBL" id="MFG6465721.1"/>
    </source>
</evidence>
<evidence type="ECO:0000256" key="1">
    <source>
        <dbReference type="SAM" id="SignalP"/>
    </source>
</evidence>
<comment type="caution">
    <text evidence="2">The sequence shown here is derived from an EMBL/GenBank/DDBJ whole genome shotgun (WGS) entry which is preliminary data.</text>
</comment>
<name>A0ABW7GUR4_9BURK</name>
<dbReference type="EMBL" id="JBIGIB010000001">
    <property type="protein sequence ID" value="MFG6465721.1"/>
    <property type="molecule type" value="Genomic_DNA"/>
</dbReference>
<feature type="chain" id="PRO_5047542732" evidence="1">
    <location>
        <begin position="41"/>
        <end position="266"/>
    </location>
</feature>